<dbReference type="GO" id="GO:0046872">
    <property type="term" value="F:metal ion binding"/>
    <property type="evidence" value="ECO:0007669"/>
    <property type="project" value="UniProtKB-UniRule"/>
</dbReference>
<keyword evidence="8" id="KW-0812">Transmembrane</keyword>
<evidence type="ECO:0000256" key="2">
    <source>
        <dbReference type="ARBA" id="ARBA00022553"/>
    </source>
</evidence>
<dbReference type="Pfam" id="PF12409">
    <property type="entry name" value="P5-ATPase"/>
    <property type="match status" value="1"/>
</dbReference>
<name>A0AA85G9W6_9TREM</name>
<keyword evidence="4 8" id="KW-0547">Nucleotide-binding</keyword>
<dbReference type="GO" id="GO:0015203">
    <property type="term" value="F:polyamine transmembrane transporter activity"/>
    <property type="evidence" value="ECO:0007669"/>
    <property type="project" value="TreeGrafter"/>
</dbReference>
<comment type="caution">
    <text evidence="8">Lacks conserved residue(s) required for the propagation of feature annotation.</text>
</comment>
<evidence type="ECO:0000259" key="9">
    <source>
        <dbReference type="Pfam" id="PF12409"/>
    </source>
</evidence>
<evidence type="ECO:0000256" key="5">
    <source>
        <dbReference type="ARBA" id="ARBA00022840"/>
    </source>
</evidence>
<dbReference type="PANTHER" id="PTHR45630:SF8">
    <property type="entry name" value="CATION-TRANSPORTING ATPASE"/>
    <property type="match status" value="1"/>
</dbReference>
<proteinExistence type="inferred from homology"/>
<reference evidence="10" key="1">
    <citation type="submission" date="2022-06" db="EMBL/GenBank/DDBJ databases">
        <authorList>
            <person name="Berger JAMES D."/>
            <person name="Berger JAMES D."/>
        </authorList>
    </citation>
    <scope>NUCLEOTIDE SEQUENCE [LARGE SCALE GENOMIC DNA]</scope>
</reference>
<feature type="domain" description="P5B-type ATPase N-terminal" evidence="9">
    <location>
        <begin position="25"/>
        <end position="91"/>
    </location>
</feature>
<feature type="transmembrane region" description="Helical" evidence="8">
    <location>
        <begin position="169"/>
        <end position="187"/>
    </location>
</feature>
<sequence length="229" mass="26596">MVFSPCKSTNKPHASEILCEGSRPVIEGYKLSHVRYICVIVGCVLTGGLLRLLFHWFPHWMLWCTHKTCSLKEAKKVKIKDISGIYIHKVHYPTKRNSRYWDKRPYNEVLNASALTTDLIETRRSLYGINMIDVNLTPIIKLVLNGCLTPFHCFQVFSCVIWYCVEYEIYATCIAVFSVISLIFQVYELHKNERALKRTVCITSKVGVFRRYEGEDGTYKQISKSDFLH</sequence>
<evidence type="ECO:0000313" key="11">
    <source>
        <dbReference type="WBParaSite" id="SRDH1_8720.2"/>
    </source>
</evidence>
<accession>A0AA85G9W6</accession>
<evidence type="ECO:0000256" key="8">
    <source>
        <dbReference type="RuleBase" id="RU362082"/>
    </source>
</evidence>
<dbReference type="InterPro" id="IPR047819">
    <property type="entry name" value="P5A-ATPase_N"/>
</dbReference>
<evidence type="ECO:0000256" key="7">
    <source>
        <dbReference type="ARBA" id="ARBA00022967"/>
    </source>
</evidence>
<keyword evidence="5 8" id="KW-0067">ATP-binding</keyword>
<dbReference type="WBParaSite" id="SRDH1_8720.2">
    <property type="protein sequence ID" value="SRDH1_8720.2"/>
    <property type="gene ID" value="SRDH1_8720"/>
</dbReference>
<dbReference type="Proteomes" id="UP000050792">
    <property type="component" value="Unassembled WGS sequence"/>
</dbReference>
<keyword evidence="7 8" id="KW-1278">Translocase</keyword>
<comment type="catalytic activity">
    <reaction evidence="8">
        <text>ATP + H2O = ADP + phosphate + H(+)</text>
        <dbReference type="Rhea" id="RHEA:13065"/>
        <dbReference type="ChEBI" id="CHEBI:15377"/>
        <dbReference type="ChEBI" id="CHEBI:15378"/>
        <dbReference type="ChEBI" id="CHEBI:30616"/>
        <dbReference type="ChEBI" id="CHEBI:43474"/>
        <dbReference type="ChEBI" id="CHEBI:456216"/>
    </reaction>
</comment>
<reference evidence="11" key="2">
    <citation type="submission" date="2023-11" db="UniProtKB">
        <authorList>
            <consortium name="WormBaseParasite"/>
        </authorList>
    </citation>
    <scope>IDENTIFICATION</scope>
</reference>
<comment type="subcellular location">
    <subcellularLocation>
        <location evidence="1 8">Membrane</location>
        <topology evidence="1 8">Multi-pass membrane protein</topology>
    </subcellularLocation>
</comment>
<dbReference type="InterPro" id="IPR006544">
    <property type="entry name" value="P-type_TPase_V"/>
</dbReference>
<keyword evidence="10" id="KW-1185">Reference proteome</keyword>
<dbReference type="GO" id="GO:0005524">
    <property type="term" value="F:ATP binding"/>
    <property type="evidence" value="ECO:0007669"/>
    <property type="project" value="UniProtKB-UniRule"/>
</dbReference>
<evidence type="ECO:0000256" key="6">
    <source>
        <dbReference type="ARBA" id="ARBA00022842"/>
    </source>
</evidence>
<evidence type="ECO:0000256" key="3">
    <source>
        <dbReference type="ARBA" id="ARBA00022723"/>
    </source>
</evidence>
<dbReference type="SUPFAM" id="SSF81665">
    <property type="entry name" value="Calcium ATPase, transmembrane domain M"/>
    <property type="match status" value="1"/>
</dbReference>
<dbReference type="GO" id="GO:0006874">
    <property type="term" value="P:intracellular calcium ion homeostasis"/>
    <property type="evidence" value="ECO:0007669"/>
    <property type="project" value="TreeGrafter"/>
</dbReference>
<feature type="transmembrane region" description="Helical" evidence="8">
    <location>
        <begin position="34"/>
        <end position="54"/>
    </location>
</feature>
<keyword evidence="8" id="KW-1133">Transmembrane helix</keyword>
<comment type="similarity">
    <text evidence="8">Belongs to the cation transport ATPase (P-type) (TC 3.A.3) family. Type V subfamily.</text>
</comment>
<keyword evidence="8" id="KW-0472">Membrane</keyword>
<dbReference type="PANTHER" id="PTHR45630">
    <property type="entry name" value="CATION-TRANSPORTING ATPASE-RELATED"/>
    <property type="match status" value="1"/>
</dbReference>
<keyword evidence="3 8" id="KW-0479">Metal-binding</keyword>
<organism evidence="10 11">
    <name type="scientific">Schistosoma rodhaini</name>
    <dbReference type="NCBI Taxonomy" id="6188"/>
    <lineage>
        <taxon>Eukaryota</taxon>
        <taxon>Metazoa</taxon>
        <taxon>Spiralia</taxon>
        <taxon>Lophotrochozoa</taxon>
        <taxon>Platyhelminthes</taxon>
        <taxon>Trematoda</taxon>
        <taxon>Digenea</taxon>
        <taxon>Strigeidida</taxon>
        <taxon>Schistosomatoidea</taxon>
        <taxon>Schistosomatidae</taxon>
        <taxon>Schistosoma</taxon>
    </lineage>
</organism>
<dbReference type="EC" id="7.2.2.-" evidence="8"/>
<evidence type="ECO:0000256" key="4">
    <source>
        <dbReference type="ARBA" id="ARBA00022741"/>
    </source>
</evidence>
<dbReference type="AlphaFoldDB" id="A0AA85G9W6"/>
<dbReference type="GO" id="GO:0016020">
    <property type="term" value="C:membrane"/>
    <property type="evidence" value="ECO:0007669"/>
    <property type="project" value="UniProtKB-SubCell"/>
</dbReference>
<keyword evidence="6 8" id="KW-0460">Magnesium</keyword>
<dbReference type="GO" id="GO:0140358">
    <property type="term" value="F:P-type transmembrane transporter activity"/>
    <property type="evidence" value="ECO:0007669"/>
    <property type="project" value="InterPro"/>
</dbReference>
<dbReference type="GO" id="GO:0019829">
    <property type="term" value="F:ATPase-coupled monoatomic cation transmembrane transporter activity"/>
    <property type="evidence" value="ECO:0007669"/>
    <property type="project" value="UniProtKB-UniRule"/>
</dbReference>
<evidence type="ECO:0000256" key="1">
    <source>
        <dbReference type="ARBA" id="ARBA00004141"/>
    </source>
</evidence>
<evidence type="ECO:0000313" key="10">
    <source>
        <dbReference type="Proteomes" id="UP000050792"/>
    </source>
</evidence>
<dbReference type="InterPro" id="IPR023298">
    <property type="entry name" value="ATPase_P-typ_TM_dom_sf"/>
</dbReference>
<keyword evidence="2" id="KW-0597">Phosphoprotein</keyword>
<protein>
    <recommendedName>
        <fullName evidence="8">Cation-transporting ATPase</fullName>
        <ecNumber evidence="8">7.2.2.-</ecNumber>
    </recommendedName>
</protein>